<sequence length="35" mass="3795">MTELMAFLAVPVAAADRAGRQQKAVRGTAVRKQRP</sequence>
<comment type="caution">
    <text evidence="1">The sequence shown here is derived from an EMBL/GenBank/DDBJ whole genome shotgun (WGS) entry which is preliminary data.</text>
</comment>
<proteinExistence type="predicted"/>
<reference evidence="1 2" key="1">
    <citation type="submission" date="2020-08" db="EMBL/GenBank/DDBJ databases">
        <title>Sequencing the genomes of 1000 actinobacteria strains.</title>
        <authorList>
            <person name="Klenk H.-P."/>
        </authorList>
    </citation>
    <scope>NUCLEOTIDE SEQUENCE [LARGE SCALE GENOMIC DNA]</scope>
    <source>
        <strain evidence="1 2">DSM 45809</strain>
    </source>
</reference>
<dbReference type="AlphaFoldDB" id="A0A7W7GX66"/>
<protein>
    <submittedName>
        <fullName evidence="1">Uncharacterized protein</fullName>
    </submittedName>
</protein>
<gene>
    <name evidence="1" type="ORF">BJY16_003402</name>
</gene>
<name>A0A7W7GX66_9ACTN</name>
<dbReference type="EMBL" id="JACHNB010000001">
    <property type="protein sequence ID" value="MBB4739943.1"/>
    <property type="molecule type" value="Genomic_DNA"/>
</dbReference>
<evidence type="ECO:0000313" key="2">
    <source>
        <dbReference type="Proteomes" id="UP000546162"/>
    </source>
</evidence>
<keyword evidence="2" id="KW-1185">Reference proteome</keyword>
<dbReference type="Proteomes" id="UP000546162">
    <property type="component" value="Unassembled WGS sequence"/>
</dbReference>
<accession>A0A7W7GX66</accession>
<evidence type="ECO:0000313" key="1">
    <source>
        <dbReference type="EMBL" id="MBB4739943.1"/>
    </source>
</evidence>
<organism evidence="1 2">
    <name type="scientific">Actinoplanes octamycinicus</name>
    <dbReference type="NCBI Taxonomy" id="135948"/>
    <lineage>
        <taxon>Bacteria</taxon>
        <taxon>Bacillati</taxon>
        <taxon>Actinomycetota</taxon>
        <taxon>Actinomycetes</taxon>
        <taxon>Micromonosporales</taxon>
        <taxon>Micromonosporaceae</taxon>
        <taxon>Actinoplanes</taxon>
    </lineage>
</organism>